<evidence type="ECO:0000313" key="10">
    <source>
        <dbReference type="EMBL" id="CAB4691001.1"/>
    </source>
</evidence>
<sequence length="317" mass="33382">MHDAAFLERALALVRADPLRAYPKPTVGAVVVVNGEVVAEGVTEKGGRHGEVVALDQVAGKVAGGTIYVTMEPCSHWGTTPPCTERVLAEGLTRVVAASLDPNPEAAGGLDYLRERGVTVESVDCFEARALSEAWRTFVAKRRPFVAYKVATTLDGHVTLPGERWITGEASRRLVHELRACYDAVAVGMGTVRADAPRLDARDVPTPHGQPRRLAFGRGPLPEGSELELCTGPLADELARLASEGVQSILLEGGPTLAGAFLDAGLVDKVLLFVAPVLNGGDGPTAFPRLGSVARLSNLAVSRIGDDALIEAYVNAP</sequence>
<dbReference type="InterPro" id="IPR024072">
    <property type="entry name" value="DHFR-like_dom_sf"/>
</dbReference>
<protein>
    <submittedName>
        <fullName evidence="10">Unannotated protein</fullName>
    </submittedName>
</protein>
<comment type="pathway">
    <text evidence="1">Cofactor biosynthesis; riboflavin biosynthesis; 5-amino-6-(D-ribitylamino)uracil from GTP: step 2/4.</text>
</comment>
<dbReference type="InterPro" id="IPR050765">
    <property type="entry name" value="Riboflavin_Biosynth_HTPR"/>
</dbReference>
<dbReference type="UniPathway" id="UPA00275">
    <property type="reaction ID" value="UER00401"/>
</dbReference>
<dbReference type="SUPFAM" id="SSF53927">
    <property type="entry name" value="Cytidine deaminase-like"/>
    <property type="match status" value="1"/>
</dbReference>
<gene>
    <name evidence="10" type="ORF">UFOPK2399_00715</name>
</gene>
<dbReference type="EMBL" id="CAEZXP010000001">
    <property type="protein sequence ID" value="CAB4691001.1"/>
    <property type="molecule type" value="Genomic_DNA"/>
</dbReference>
<keyword evidence="3" id="KW-0686">Riboflavin biosynthesis</keyword>
<accession>A0A6J6NVZ7</accession>
<evidence type="ECO:0000256" key="1">
    <source>
        <dbReference type="ARBA" id="ARBA00004882"/>
    </source>
</evidence>
<evidence type="ECO:0000256" key="6">
    <source>
        <dbReference type="ARBA" id="ARBA00022857"/>
    </source>
</evidence>
<dbReference type="InterPro" id="IPR004794">
    <property type="entry name" value="Eubact_RibD"/>
</dbReference>
<keyword evidence="5" id="KW-0862">Zinc</keyword>
<reference evidence="10" key="1">
    <citation type="submission" date="2020-05" db="EMBL/GenBank/DDBJ databases">
        <authorList>
            <person name="Chiriac C."/>
            <person name="Salcher M."/>
            <person name="Ghai R."/>
            <person name="Kavagutti S V."/>
        </authorList>
    </citation>
    <scope>NUCLEOTIDE SEQUENCE</scope>
</reference>
<dbReference type="PIRSF" id="PIRSF006769">
    <property type="entry name" value="RibD"/>
    <property type="match status" value="1"/>
</dbReference>
<dbReference type="Gene3D" id="3.40.140.10">
    <property type="entry name" value="Cytidine Deaminase, domain 2"/>
    <property type="match status" value="1"/>
</dbReference>
<dbReference type="Gene3D" id="3.40.430.10">
    <property type="entry name" value="Dihydrofolate Reductase, subunit A"/>
    <property type="match status" value="2"/>
</dbReference>
<dbReference type="AlphaFoldDB" id="A0A6J6NVZ7"/>
<keyword evidence="7" id="KW-0560">Oxidoreductase</keyword>
<comment type="pathway">
    <text evidence="2">Cofactor biosynthesis; riboflavin biosynthesis; 5-amino-6-(D-ribitylamino)uracil from GTP: step 3/4.</text>
</comment>
<evidence type="ECO:0000256" key="4">
    <source>
        <dbReference type="ARBA" id="ARBA00022723"/>
    </source>
</evidence>
<proteinExistence type="predicted"/>
<dbReference type="GO" id="GO:0009231">
    <property type="term" value="P:riboflavin biosynthetic process"/>
    <property type="evidence" value="ECO:0007669"/>
    <property type="project" value="UniProtKB-UniPathway"/>
</dbReference>
<dbReference type="InterPro" id="IPR016193">
    <property type="entry name" value="Cytidine_deaminase-like"/>
</dbReference>
<dbReference type="PROSITE" id="PS51747">
    <property type="entry name" value="CYT_DCMP_DEAMINASES_2"/>
    <property type="match status" value="1"/>
</dbReference>
<name>A0A6J6NVZ7_9ZZZZ</name>
<dbReference type="Pfam" id="PF01872">
    <property type="entry name" value="RibD_C"/>
    <property type="match status" value="1"/>
</dbReference>
<organism evidence="10">
    <name type="scientific">freshwater metagenome</name>
    <dbReference type="NCBI Taxonomy" id="449393"/>
    <lineage>
        <taxon>unclassified sequences</taxon>
        <taxon>metagenomes</taxon>
        <taxon>ecological metagenomes</taxon>
    </lineage>
</organism>
<feature type="domain" description="CMP/dCMP-type deaminase" evidence="9">
    <location>
        <begin position="1"/>
        <end position="110"/>
    </location>
</feature>
<evidence type="ECO:0000259" key="9">
    <source>
        <dbReference type="PROSITE" id="PS51747"/>
    </source>
</evidence>
<dbReference type="Pfam" id="PF00383">
    <property type="entry name" value="dCMP_cyt_deam_1"/>
    <property type="match status" value="1"/>
</dbReference>
<dbReference type="GO" id="GO:0008270">
    <property type="term" value="F:zinc ion binding"/>
    <property type="evidence" value="ECO:0007669"/>
    <property type="project" value="InterPro"/>
</dbReference>
<evidence type="ECO:0000256" key="2">
    <source>
        <dbReference type="ARBA" id="ARBA00004910"/>
    </source>
</evidence>
<evidence type="ECO:0000256" key="7">
    <source>
        <dbReference type="ARBA" id="ARBA00023002"/>
    </source>
</evidence>
<keyword evidence="8" id="KW-0511">Multifunctional enzyme</keyword>
<dbReference type="InterPro" id="IPR002734">
    <property type="entry name" value="RibDG_C"/>
</dbReference>
<evidence type="ECO:0000256" key="5">
    <source>
        <dbReference type="ARBA" id="ARBA00022833"/>
    </source>
</evidence>
<dbReference type="PROSITE" id="PS00903">
    <property type="entry name" value="CYT_DCMP_DEAMINASES_1"/>
    <property type="match status" value="1"/>
</dbReference>
<keyword evidence="4" id="KW-0479">Metal-binding</keyword>
<evidence type="ECO:0000256" key="3">
    <source>
        <dbReference type="ARBA" id="ARBA00022619"/>
    </source>
</evidence>
<dbReference type="NCBIfam" id="TIGR00326">
    <property type="entry name" value="eubact_ribD"/>
    <property type="match status" value="1"/>
</dbReference>
<dbReference type="GO" id="GO:0008703">
    <property type="term" value="F:5-amino-6-(5-phosphoribosylamino)uracil reductase activity"/>
    <property type="evidence" value="ECO:0007669"/>
    <property type="project" value="InterPro"/>
</dbReference>
<dbReference type="GO" id="GO:0008835">
    <property type="term" value="F:diaminohydroxyphosphoribosylaminopyrimidine deaminase activity"/>
    <property type="evidence" value="ECO:0007669"/>
    <property type="project" value="InterPro"/>
</dbReference>
<dbReference type="SUPFAM" id="SSF53597">
    <property type="entry name" value="Dihydrofolate reductase-like"/>
    <property type="match status" value="1"/>
</dbReference>
<dbReference type="InterPro" id="IPR002125">
    <property type="entry name" value="CMP_dCMP_dom"/>
</dbReference>
<keyword evidence="6" id="KW-0521">NADP</keyword>
<dbReference type="PANTHER" id="PTHR38011:SF7">
    <property type="entry name" value="2,5-DIAMINO-6-RIBOSYLAMINO-4(3H)-PYRIMIDINONE 5'-PHOSPHATE REDUCTASE"/>
    <property type="match status" value="1"/>
</dbReference>
<dbReference type="PANTHER" id="PTHR38011">
    <property type="entry name" value="DIHYDROFOLATE REDUCTASE FAMILY PROTEIN (AFU_ORTHOLOGUE AFUA_8G06820)"/>
    <property type="match status" value="1"/>
</dbReference>
<dbReference type="InterPro" id="IPR016192">
    <property type="entry name" value="APOBEC/CMP_deaminase_Zn-bd"/>
</dbReference>
<evidence type="ECO:0000256" key="8">
    <source>
        <dbReference type="ARBA" id="ARBA00023268"/>
    </source>
</evidence>